<name>A0A820LA34_9BILA</name>
<protein>
    <recommendedName>
        <fullName evidence="8">NAD(+)--protein-arginine ADP-ribosyltransferase</fullName>
    </recommendedName>
</protein>
<evidence type="ECO:0000313" key="4">
    <source>
        <dbReference type="EMBL" id="CAF4356005.1"/>
    </source>
</evidence>
<dbReference type="AlphaFoldDB" id="A0A820LA34"/>
<reference evidence="4" key="1">
    <citation type="submission" date="2021-02" db="EMBL/GenBank/DDBJ databases">
        <authorList>
            <person name="Nowell W R."/>
        </authorList>
    </citation>
    <scope>NUCLEOTIDE SEQUENCE</scope>
</reference>
<dbReference type="EMBL" id="CAJNYD010001911">
    <property type="protein sequence ID" value="CAF3380830.1"/>
    <property type="molecule type" value="Genomic_DNA"/>
</dbReference>
<dbReference type="SUPFAM" id="SSF56399">
    <property type="entry name" value="ADP-ribosylation"/>
    <property type="match status" value="1"/>
</dbReference>
<dbReference type="Proteomes" id="UP000663825">
    <property type="component" value="Unassembled WGS sequence"/>
</dbReference>
<dbReference type="PROSITE" id="PS51996">
    <property type="entry name" value="TR_MART"/>
    <property type="match status" value="1"/>
</dbReference>
<sequence length="370" mass="43099">MSTNPQAHKEGFVIVYLDATSDTNNSQEQVVEQLHELHDKIQIFSISDQCIDYLIKLENVHVIFLFITDTIDHPVLTCISNLSSVSLIYVLYTSSEKIDECQLQSFRKVVRISPEIHQLMDRIKYDIRRLQYEHMIFEILSKSNTSTLSKNLNKQEYSFMFTKLLKGVFLNFQDDSTPELVEYCQSLYRNDSVELCKIDEFKRLYKATDAISWYTRDTFVYRKLNEALRTQNVEALYKMRTFIRHLHQQLVSIQTESHILIPPLYRGVNMNIDEFKNIRNNEGGLFSISSFQSTSSNRNIAAVYAGESDREKVAVIFKIKIDSNEVINSSCVCVEQYSYLGSGENEWLFSIGSGFRIEKVERIENIMQLI</sequence>
<organism evidence="4 7">
    <name type="scientific">Rotaria socialis</name>
    <dbReference type="NCBI Taxonomy" id="392032"/>
    <lineage>
        <taxon>Eukaryota</taxon>
        <taxon>Metazoa</taxon>
        <taxon>Spiralia</taxon>
        <taxon>Gnathifera</taxon>
        <taxon>Rotifera</taxon>
        <taxon>Eurotatoria</taxon>
        <taxon>Bdelloidea</taxon>
        <taxon>Philodinida</taxon>
        <taxon>Philodinidae</taxon>
        <taxon>Rotaria</taxon>
    </lineage>
</organism>
<keyword evidence="7" id="KW-1185">Reference proteome</keyword>
<evidence type="ECO:0000313" key="3">
    <source>
        <dbReference type="EMBL" id="CAF3531720.1"/>
    </source>
</evidence>
<dbReference type="EMBL" id="CAJNXB010001670">
    <property type="protein sequence ID" value="CAF3185823.1"/>
    <property type="molecule type" value="Genomic_DNA"/>
</dbReference>
<dbReference type="EMBL" id="CAJOBO010003563">
    <property type="protein sequence ID" value="CAF4496630.1"/>
    <property type="molecule type" value="Genomic_DNA"/>
</dbReference>
<dbReference type="EMBL" id="CAJOBR010004212">
    <property type="protein sequence ID" value="CAF4772111.1"/>
    <property type="molecule type" value="Genomic_DNA"/>
</dbReference>
<dbReference type="Proteomes" id="UP000663833">
    <property type="component" value="Unassembled WGS sequence"/>
</dbReference>
<comment type="caution">
    <text evidence="4">The sequence shown here is derived from an EMBL/GenBank/DDBJ whole genome shotgun (WGS) entry which is preliminary data.</text>
</comment>
<evidence type="ECO:0000313" key="6">
    <source>
        <dbReference type="EMBL" id="CAF4772111.1"/>
    </source>
</evidence>
<dbReference type="Gene3D" id="3.90.176.10">
    <property type="entry name" value="Toxin ADP-ribosyltransferase, Chain A, domain 1"/>
    <property type="match status" value="1"/>
</dbReference>
<evidence type="ECO:0008006" key="8">
    <source>
        <dbReference type="Google" id="ProtNLM"/>
    </source>
</evidence>
<dbReference type="Proteomes" id="UP000663848">
    <property type="component" value="Unassembled WGS sequence"/>
</dbReference>
<evidence type="ECO:0000313" key="5">
    <source>
        <dbReference type="EMBL" id="CAF4496630.1"/>
    </source>
</evidence>
<dbReference type="Proteomes" id="UP000663873">
    <property type="component" value="Unassembled WGS sequence"/>
</dbReference>
<dbReference type="OrthoDB" id="10043105at2759"/>
<gene>
    <name evidence="3" type="ORF">GRG538_LOCUS19302</name>
    <name evidence="5" type="ORF">HFQ381_LOCUS27451</name>
    <name evidence="2" type="ORF">LUA448_LOCUS15750</name>
    <name evidence="6" type="ORF">QYT958_LOCUS22228</name>
    <name evidence="1" type="ORF">TIS948_LOCUS11632</name>
    <name evidence="4" type="ORF">UJA718_LOCUS16117</name>
</gene>
<dbReference type="EMBL" id="CAJOBP010002463">
    <property type="protein sequence ID" value="CAF4356005.1"/>
    <property type="molecule type" value="Genomic_DNA"/>
</dbReference>
<accession>A0A820LA34</accession>
<evidence type="ECO:0000313" key="1">
    <source>
        <dbReference type="EMBL" id="CAF3185823.1"/>
    </source>
</evidence>
<dbReference type="EMBL" id="CAJNYT010003153">
    <property type="protein sequence ID" value="CAF3531720.1"/>
    <property type="molecule type" value="Genomic_DNA"/>
</dbReference>
<evidence type="ECO:0000313" key="7">
    <source>
        <dbReference type="Proteomes" id="UP000663873"/>
    </source>
</evidence>
<evidence type="ECO:0000313" key="2">
    <source>
        <dbReference type="EMBL" id="CAF3380830.1"/>
    </source>
</evidence>
<proteinExistence type="predicted"/>
<dbReference type="Proteomes" id="UP000663872">
    <property type="component" value="Unassembled WGS sequence"/>
</dbReference>
<dbReference type="Proteomes" id="UP000663851">
    <property type="component" value="Unassembled WGS sequence"/>
</dbReference>